<gene>
    <name evidence="2" type="ORF">SAMN05428953_1057</name>
</gene>
<name>A0A1G8RUX2_9HYPH</name>
<evidence type="ECO:0000259" key="1">
    <source>
        <dbReference type="PROSITE" id="PS51664"/>
    </source>
</evidence>
<sequence>MKSDTGFAQALAIPANEIGVRLDRELSALSGVQCTDSAATEKLVRGLFSVRRRFGITRIGSLTRLDRAGVAVAQAVRPLSLSNAVSQGKGETLIEAAAGALMEALEGWAAEQVSHERIRIASARDLGEEIRALYAGCRVHDFDAGWDQLQLQWTDGYDIFTGRVLPVPLPLVDTIYTLPSPHPVAFPRSTRGLAAGQTLVSAITHAALEIIERSSIAGAKRYPRSFPEIRIDPARVGGPHSSRILTSLAAADLVAGIWLVPGDHDLPVFRCAVMESEAHQEIAPLPGEGFACDFTHDGAMAKALMEAAQARVTALAGAREDITRAAYPEWYDRVDLDTCRRSFRVPGNATTLPADSVGPTSGASKLDAVLQSLRRAGAQAALVVPLHSSTDPDIEIVRLVAPPLKDLIRG</sequence>
<proteinExistence type="predicted"/>
<dbReference type="Gene3D" id="3.30.1330.230">
    <property type="match status" value="1"/>
</dbReference>
<dbReference type="AlphaFoldDB" id="A0A1G8RUX2"/>
<organism evidence="2 3">
    <name type="scientific">Mesorhizobium muleiense</name>
    <dbReference type="NCBI Taxonomy" id="1004279"/>
    <lineage>
        <taxon>Bacteria</taxon>
        <taxon>Pseudomonadati</taxon>
        <taxon>Pseudomonadota</taxon>
        <taxon>Alphaproteobacteria</taxon>
        <taxon>Hyphomicrobiales</taxon>
        <taxon>Phyllobacteriaceae</taxon>
        <taxon>Mesorhizobium</taxon>
    </lineage>
</organism>
<feature type="domain" description="YcaO" evidence="1">
    <location>
        <begin position="88"/>
        <end position="410"/>
    </location>
</feature>
<dbReference type="Proteomes" id="UP000198894">
    <property type="component" value="Unassembled WGS sequence"/>
</dbReference>
<keyword evidence="2" id="KW-0687">Ribonucleoprotein</keyword>
<dbReference type="GO" id="GO:0005840">
    <property type="term" value="C:ribosome"/>
    <property type="evidence" value="ECO:0007669"/>
    <property type="project" value="UniProtKB-KW"/>
</dbReference>
<dbReference type="EMBL" id="FNEE01000005">
    <property type="protein sequence ID" value="SDJ20130.1"/>
    <property type="molecule type" value="Genomic_DNA"/>
</dbReference>
<reference evidence="3" key="1">
    <citation type="submission" date="2016-10" db="EMBL/GenBank/DDBJ databases">
        <authorList>
            <person name="Varghese N."/>
            <person name="Submissions S."/>
        </authorList>
    </citation>
    <scope>NUCLEOTIDE SEQUENCE [LARGE SCALE GENOMIC DNA]</scope>
    <source>
        <strain evidence="3">CGMCC 1.11022</strain>
    </source>
</reference>
<keyword evidence="3" id="KW-1185">Reference proteome</keyword>
<protein>
    <submittedName>
        <fullName evidence="2">Ribosomal protein S12 methylthiotransferase accessory factor</fullName>
    </submittedName>
</protein>
<dbReference type="NCBIfam" id="TIGR00702">
    <property type="entry name" value="YcaO-type kinase domain"/>
    <property type="match status" value="1"/>
</dbReference>
<dbReference type="InterPro" id="IPR003776">
    <property type="entry name" value="YcaO-like_dom"/>
</dbReference>
<dbReference type="PANTHER" id="PTHR37809:SF1">
    <property type="entry name" value="RIBOSOMAL PROTEIN S12 METHYLTHIOTRANSFERASE ACCESSORY FACTOR YCAO"/>
    <property type="match status" value="1"/>
</dbReference>
<evidence type="ECO:0000313" key="3">
    <source>
        <dbReference type="Proteomes" id="UP000198894"/>
    </source>
</evidence>
<dbReference type="Pfam" id="PF02624">
    <property type="entry name" value="YcaO"/>
    <property type="match status" value="1"/>
</dbReference>
<dbReference type="RefSeq" id="WP_167366404.1">
    <property type="nucleotide sequence ID" value="NZ_FNEE01000005.1"/>
</dbReference>
<dbReference type="GO" id="GO:0016740">
    <property type="term" value="F:transferase activity"/>
    <property type="evidence" value="ECO:0007669"/>
    <property type="project" value="UniProtKB-KW"/>
</dbReference>
<dbReference type="PANTHER" id="PTHR37809">
    <property type="entry name" value="RIBOSOMAL PROTEIN S12 METHYLTHIOTRANSFERASE ACCESSORY FACTOR YCAO"/>
    <property type="match status" value="1"/>
</dbReference>
<keyword evidence="2" id="KW-0689">Ribosomal protein</keyword>
<keyword evidence="2" id="KW-0808">Transferase</keyword>
<dbReference type="PROSITE" id="PS51664">
    <property type="entry name" value="YCAO"/>
    <property type="match status" value="1"/>
</dbReference>
<accession>A0A1G8RUX2</accession>
<evidence type="ECO:0000313" key="2">
    <source>
        <dbReference type="EMBL" id="SDJ20130.1"/>
    </source>
</evidence>